<dbReference type="InterPro" id="IPR002545">
    <property type="entry name" value="CheW-lke_dom"/>
</dbReference>
<organism evidence="2 3">
    <name type="scientific">Pseudomonas asuensis</name>
    <dbReference type="NCBI Taxonomy" id="1825787"/>
    <lineage>
        <taxon>Bacteria</taxon>
        <taxon>Pseudomonadati</taxon>
        <taxon>Pseudomonadota</taxon>
        <taxon>Gammaproteobacteria</taxon>
        <taxon>Pseudomonadales</taxon>
        <taxon>Pseudomonadaceae</taxon>
        <taxon>Pseudomonas</taxon>
    </lineage>
</organism>
<comment type="caution">
    <text evidence="2">The sequence shown here is derived from an EMBL/GenBank/DDBJ whole genome shotgun (WGS) entry which is preliminary data.</text>
</comment>
<keyword evidence="3" id="KW-1185">Reference proteome</keyword>
<dbReference type="InterPro" id="IPR036061">
    <property type="entry name" value="CheW-like_dom_sf"/>
</dbReference>
<dbReference type="PANTHER" id="PTHR22617">
    <property type="entry name" value="CHEMOTAXIS SENSOR HISTIDINE KINASE-RELATED"/>
    <property type="match status" value="1"/>
</dbReference>
<proteinExistence type="predicted"/>
<evidence type="ECO:0000313" key="2">
    <source>
        <dbReference type="EMBL" id="GGM18409.1"/>
    </source>
</evidence>
<feature type="domain" description="CheW-like" evidence="1">
    <location>
        <begin position="332"/>
        <end position="483"/>
    </location>
</feature>
<protein>
    <submittedName>
        <fullName evidence="2">Chemotaxis protein CheW</fullName>
    </submittedName>
</protein>
<feature type="domain" description="CheW-like" evidence="1">
    <location>
        <begin position="166"/>
        <end position="307"/>
    </location>
</feature>
<evidence type="ECO:0000259" key="1">
    <source>
        <dbReference type="PROSITE" id="PS50851"/>
    </source>
</evidence>
<dbReference type="SUPFAM" id="SSF50341">
    <property type="entry name" value="CheW-like"/>
    <property type="match status" value="3"/>
</dbReference>
<dbReference type="PROSITE" id="PS50851">
    <property type="entry name" value="CHEW"/>
    <property type="match status" value="3"/>
</dbReference>
<dbReference type="RefSeq" id="WP_188867106.1">
    <property type="nucleotide sequence ID" value="NZ_BMNW01000007.1"/>
</dbReference>
<dbReference type="PANTHER" id="PTHR22617:SF23">
    <property type="entry name" value="CHEMOTAXIS PROTEIN CHEW"/>
    <property type="match status" value="1"/>
</dbReference>
<sequence>MSAIHSYGVVQVSGVHLGINISALIEAVEWPTDVLPHPTARGILVGIFTLRGKAVPLIDLRSFFAPNAVASGPTPLVAIIKYNGGYLGIAIDAVCEIVKMADNQRCTLISGDTSTGLFPMLLMIQDGQRMIYALDLAYLASLPEVVFATDPMSASQSQAFKSSGLMRHYLVFECDARHFCIDASVVTELVDKPLISPSDFGNERCFGSVQVRGKKVAALSLSHVLGFETKTLAAKDQLLLLTGPDGRVSGFGYDRMVAIRRQDPSSMLAVPTYGLREPDLLRGVMNLENGAQALLLAHESLLNRPEVQSYAKIFQHEVLASQSLHQAAKAVNRQACLLFHAPIHFAAPLNQITEILEIPAQHIGLPQPESHLLGQFSLRGEQIPLICLSSLIESSPQPPTLSSRVLIVRGNHSTFGFAVCKVDAIDSFKEFDPTKLEQGYPVNLGRGLSTNDRVRSLISIGNQEHSWRATLLDLRSLAMQLEAAR</sequence>
<reference evidence="3" key="1">
    <citation type="journal article" date="2019" name="Int. J. Syst. Evol. Microbiol.">
        <title>The Global Catalogue of Microorganisms (GCM) 10K type strain sequencing project: providing services to taxonomists for standard genome sequencing and annotation.</title>
        <authorList>
            <consortium name="The Broad Institute Genomics Platform"/>
            <consortium name="The Broad Institute Genome Sequencing Center for Infectious Disease"/>
            <person name="Wu L."/>
            <person name="Ma J."/>
        </authorList>
    </citation>
    <scope>NUCLEOTIDE SEQUENCE [LARGE SCALE GENOMIC DNA]</scope>
    <source>
        <strain evidence="3">JCM 13501</strain>
    </source>
</reference>
<evidence type="ECO:0000313" key="3">
    <source>
        <dbReference type="Proteomes" id="UP000616499"/>
    </source>
</evidence>
<dbReference type="Pfam" id="PF01584">
    <property type="entry name" value="CheW"/>
    <property type="match status" value="3"/>
</dbReference>
<accession>A0ABQ2GYG9</accession>
<name>A0ABQ2GYG9_9PSED</name>
<dbReference type="SMART" id="SM00260">
    <property type="entry name" value="CheW"/>
    <property type="match status" value="2"/>
</dbReference>
<dbReference type="EMBL" id="BMNW01000007">
    <property type="protein sequence ID" value="GGM18409.1"/>
    <property type="molecule type" value="Genomic_DNA"/>
</dbReference>
<dbReference type="Proteomes" id="UP000616499">
    <property type="component" value="Unassembled WGS sequence"/>
</dbReference>
<dbReference type="InterPro" id="IPR039315">
    <property type="entry name" value="CheW"/>
</dbReference>
<feature type="domain" description="CheW-like" evidence="1">
    <location>
        <begin position="4"/>
        <end position="145"/>
    </location>
</feature>
<dbReference type="Gene3D" id="2.30.30.40">
    <property type="entry name" value="SH3 Domains"/>
    <property type="match status" value="2"/>
</dbReference>
<dbReference type="Gene3D" id="2.40.50.180">
    <property type="entry name" value="CheA-289, Domain 4"/>
    <property type="match status" value="3"/>
</dbReference>
<gene>
    <name evidence="2" type="ORF">GCM10009425_31740</name>
</gene>